<reference evidence="1" key="1">
    <citation type="submission" date="2019-09" db="EMBL/GenBank/DDBJ databases">
        <title>Complete genome sequencing of four Arcobacter species reveals a diverse suite of mobile elements.</title>
        <authorList>
            <person name="Miller W.G."/>
            <person name="Yee E."/>
            <person name="Bono J.L."/>
        </authorList>
    </citation>
    <scope>NUCLEOTIDE SEQUENCE [LARGE SCALE GENOMIC DNA]</scope>
    <source>
        <strain evidence="1">LMG 26638</strain>
    </source>
</reference>
<dbReference type="SUPFAM" id="SSF53448">
    <property type="entry name" value="Nucleotide-diphospho-sugar transferases"/>
    <property type="match status" value="1"/>
</dbReference>
<dbReference type="CDD" id="cd06426">
    <property type="entry name" value="NTP_transferase_like_2"/>
    <property type="match status" value="1"/>
</dbReference>
<dbReference type="InterPro" id="IPR005835">
    <property type="entry name" value="NTP_transferase_dom"/>
</dbReference>
<organism evidence="1 2">
    <name type="scientific">Malaciobacter pacificus</name>
    <dbReference type="NCBI Taxonomy" id="1080223"/>
    <lineage>
        <taxon>Bacteria</taxon>
        <taxon>Pseudomonadati</taxon>
        <taxon>Campylobacterota</taxon>
        <taxon>Epsilonproteobacteria</taxon>
        <taxon>Campylobacterales</taxon>
        <taxon>Arcobacteraceae</taxon>
        <taxon>Malaciobacter</taxon>
    </lineage>
</organism>
<dbReference type="SUPFAM" id="SSF54631">
    <property type="entry name" value="CBS-domain pair"/>
    <property type="match status" value="1"/>
</dbReference>
<dbReference type="KEGG" id="apai:APAC_2450"/>
<keyword evidence="2" id="KW-1185">Reference proteome</keyword>
<dbReference type="EC" id="2.7.7.-" evidence="1"/>
<evidence type="ECO:0000313" key="2">
    <source>
        <dbReference type="Proteomes" id="UP000322726"/>
    </source>
</evidence>
<dbReference type="Pfam" id="PF00571">
    <property type="entry name" value="CBS"/>
    <property type="match status" value="1"/>
</dbReference>
<reference evidence="1" key="2">
    <citation type="submission" date="2019-09" db="EMBL/GenBank/DDBJ databases">
        <title>Taxonomic note: a critical rebuttal of the proposed division of the genus Arcobacter into six genera, emended descriptions of Arcobacter anaerophilus and the genus Arcobacter, and an assessment of genus-level boundaries for Epsilonproteobacteria using in silico genomic comparator tools.</title>
        <authorList>
            <person name="On S.L.W."/>
            <person name="Miller W.G."/>
            <person name="Biggs P."/>
            <person name="Cornelius A."/>
            <person name="Vandamme P."/>
        </authorList>
    </citation>
    <scope>NUCLEOTIDE SEQUENCE [LARGE SCALE GENOMIC DNA]</scope>
    <source>
        <strain evidence="1">LMG 26638</strain>
    </source>
</reference>
<dbReference type="Pfam" id="PF00483">
    <property type="entry name" value="NTP_transferase"/>
    <property type="match status" value="1"/>
</dbReference>
<dbReference type="InterPro" id="IPR000644">
    <property type="entry name" value="CBS_dom"/>
</dbReference>
<keyword evidence="1" id="KW-0808">Transferase</keyword>
<dbReference type="Gene3D" id="3.10.580.10">
    <property type="entry name" value="CBS-domain"/>
    <property type="match status" value="1"/>
</dbReference>
<dbReference type="InterPro" id="IPR050486">
    <property type="entry name" value="Mannose-1P_guanyltransferase"/>
</dbReference>
<dbReference type="GO" id="GO:0016779">
    <property type="term" value="F:nucleotidyltransferase activity"/>
    <property type="evidence" value="ECO:0007669"/>
    <property type="project" value="UniProtKB-KW"/>
</dbReference>
<dbReference type="InterPro" id="IPR029044">
    <property type="entry name" value="Nucleotide-diphossugar_trans"/>
</dbReference>
<dbReference type="PROSITE" id="PS51371">
    <property type="entry name" value="CBS"/>
    <property type="match status" value="1"/>
</dbReference>
<dbReference type="PANTHER" id="PTHR22572">
    <property type="entry name" value="SUGAR-1-PHOSPHATE GUANYL TRANSFERASE"/>
    <property type="match status" value="1"/>
</dbReference>
<dbReference type="InterPro" id="IPR046342">
    <property type="entry name" value="CBS_dom_sf"/>
</dbReference>
<proteinExistence type="predicted"/>
<dbReference type="AlphaFoldDB" id="A0A5C2HF98"/>
<dbReference type="Proteomes" id="UP000322726">
    <property type="component" value="Chromosome"/>
</dbReference>
<dbReference type="Gene3D" id="3.90.550.10">
    <property type="entry name" value="Spore Coat Polysaccharide Biosynthesis Protein SpsA, Chain A"/>
    <property type="match status" value="1"/>
</dbReference>
<gene>
    <name evidence="1" type="primary">ptmE</name>
    <name evidence="1" type="ORF">APAC_2450</name>
</gene>
<keyword evidence="1" id="KW-0548">Nucleotidyltransferase</keyword>
<name>A0A5C2HF98_9BACT</name>
<dbReference type="OrthoDB" id="9788272at2"/>
<sequence>MKNIAGLLVNQNNTIKEALKIIDTGAIRIALVVDEEHRLLGTLSDGDIRRGLLNGKTLDDSIESLYYKNPTTALHTESKDKIIQKAIMNQVYQIPLVDENNKLVDIVNLATLLNITKKRNKVILMAGGLGTRLRPLTDDIPKPLLKVGNKPILETIIRNFAEHGFVNITISLNYKGDMIKDYFGDGSDFGVNIDYVEENKRLGTAGALSLLKENPHEPFFVMNGDLLTDVNFSHLLDFHSFGNSTATMCVREYEYQVPYGVIQTKDSDITSIVEKPIQKFFVNAGIYVLSPSVFNDIPENEFFDMPTLFNILIEKQKKVSSFPIHEYWLDIGRMSDFEQAQSEYFRIFSEK</sequence>
<dbReference type="CDD" id="cd04607">
    <property type="entry name" value="CBS_pair_NTP_transferase_assoc"/>
    <property type="match status" value="1"/>
</dbReference>
<dbReference type="SMART" id="SM00116">
    <property type="entry name" value="CBS"/>
    <property type="match status" value="2"/>
</dbReference>
<evidence type="ECO:0000313" key="1">
    <source>
        <dbReference type="EMBL" id="QEP35504.1"/>
    </source>
</evidence>
<protein>
    <submittedName>
        <fullName evidence="1">Glucosamine-1-P guanylyltransferase</fullName>
        <ecNumber evidence="1">2.7.7.-</ecNumber>
    </submittedName>
</protein>
<accession>A0A5C2HF98</accession>
<dbReference type="EMBL" id="CP035928">
    <property type="protein sequence ID" value="QEP35504.1"/>
    <property type="molecule type" value="Genomic_DNA"/>
</dbReference>
<dbReference type="RefSeq" id="WP_130234392.1">
    <property type="nucleotide sequence ID" value="NZ_BMEF01000015.1"/>
</dbReference>